<dbReference type="GO" id="GO:0006107">
    <property type="term" value="P:oxaloacetate metabolic process"/>
    <property type="evidence" value="ECO:0007669"/>
    <property type="project" value="TreeGrafter"/>
</dbReference>
<dbReference type="SUPFAM" id="SSF51621">
    <property type="entry name" value="Phosphoenolpyruvate/pyruvate domain"/>
    <property type="match status" value="1"/>
</dbReference>
<evidence type="ECO:0000313" key="8">
    <source>
        <dbReference type="EMBL" id="MXQ10760.1"/>
    </source>
</evidence>
<comment type="cofactor">
    <cofactor evidence="1">
        <name>Mg(2+)</name>
        <dbReference type="ChEBI" id="CHEBI:18420"/>
    </cofactor>
</comment>
<evidence type="ECO:0000256" key="2">
    <source>
        <dbReference type="ARBA" id="ARBA00005568"/>
    </source>
</evidence>
<sequence>MKSRLAACTLPLFVPADRTERFPKAAAAGPDAIVIDLEDAVAAENKVAARDGLAGALAETDLGGLPILLRVNATHAEWAVDDLAAASRLPLDAIILPKAETAGDILAAGRASGLPVIALVETARGLRNIFEIAEAADRIAFGSIDFAADLNIGHTREALLFARAQIVLASRCAGKPAPIDGVTTEIRNEAIIVSDSRYAVEQGFGGKLLIHPAQIAPARHGFAPTEAEIDWAGRVLEAAASGLAAIKIDEAMVDAPVIIKARQIFQRAGKDV</sequence>
<feature type="domain" description="HpcH/HpaI aldolase/citrate lyase" evidence="7">
    <location>
        <begin position="12"/>
        <end position="212"/>
    </location>
</feature>
<evidence type="ECO:0000313" key="9">
    <source>
        <dbReference type="Proteomes" id="UP000436483"/>
    </source>
</evidence>
<evidence type="ECO:0000256" key="5">
    <source>
        <dbReference type="PIRSR" id="PIRSR015582-1"/>
    </source>
</evidence>
<dbReference type="Pfam" id="PF03328">
    <property type="entry name" value="HpcH_HpaI"/>
    <property type="match status" value="1"/>
</dbReference>
<proteinExistence type="inferred from homology"/>
<comment type="caution">
    <text evidence="8">The sequence shown here is derived from an EMBL/GenBank/DDBJ whole genome shotgun (WGS) entry which is preliminary data.</text>
</comment>
<protein>
    <submittedName>
        <fullName evidence="8">CoA ester lyase</fullName>
    </submittedName>
</protein>
<name>A0A7X3SMZ4_9HYPH</name>
<gene>
    <name evidence="8" type="ORF">GR328_04705</name>
</gene>
<comment type="similarity">
    <text evidence="2">Belongs to the HpcH/HpaI aldolase family.</text>
</comment>
<dbReference type="EMBL" id="WURB01000002">
    <property type="protein sequence ID" value="MXQ10760.1"/>
    <property type="molecule type" value="Genomic_DNA"/>
</dbReference>
<feature type="binding site" evidence="5">
    <location>
        <position position="70"/>
    </location>
    <ligand>
        <name>substrate</name>
    </ligand>
</feature>
<feature type="binding site" evidence="6">
    <location>
        <position position="121"/>
    </location>
    <ligand>
        <name>Mg(2+)</name>
        <dbReference type="ChEBI" id="CHEBI:18420"/>
    </ligand>
</feature>
<keyword evidence="4 6" id="KW-0460">Magnesium</keyword>
<dbReference type="InterPro" id="IPR005000">
    <property type="entry name" value="Aldolase/citrate-lyase_domain"/>
</dbReference>
<dbReference type="Gene3D" id="3.20.20.60">
    <property type="entry name" value="Phosphoenolpyruvate-binding domains"/>
    <property type="match status" value="1"/>
</dbReference>
<dbReference type="RefSeq" id="WP_160883352.1">
    <property type="nucleotide sequence ID" value="NZ_WURB01000002.1"/>
</dbReference>
<dbReference type="GO" id="GO:0016829">
    <property type="term" value="F:lyase activity"/>
    <property type="evidence" value="ECO:0007669"/>
    <property type="project" value="UniProtKB-KW"/>
</dbReference>
<feature type="binding site" evidence="5">
    <location>
        <position position="121"/>
    </location>
    <ligand>
        <name>substrate</name>
    </ligand>
</feature>
<accession>A0A7X3SMZ4</accession>
<evidence type="ECO:0000259" key="7">
    <source>
        <dbReference type="Pfam" id="PF03328"/>
    </source>
</evidence>
<reference evidence="8 9" key="1">
    <citation type="submission" date="2019-12" db="EMBL/GenBank/DDBJ databases">
        <authorList>
            <person name="Yuan C.-G."/>
        </authorList>
    </citation>
    <scope>NUCLEOTIDE SEQUENCE [LARGE SCALE GENOMIC DNA]</scope>
    <source>
        <strain evidence="8 9">KCTC 23863</strain>
    </source>
</reference>
<evidence type="ECO:0000256" key="1">
    <source>
        <dbReference type="ARBA" id="ARBA00001946"/>
    </source>
</evidence>
<evidence type="ECO:0000256" key="6">
    <source>
        <dbReference type="PIRSR" id="PIRSR015582-2"/>
    </source>
</evidence>
<feature type="binding site" evidence="6">
    <location>
        <position position="145"/>
    </location>
    <ligand>
        <name>Mg(2+)</name>
        <dbReference type="ChEBI" id="CHEBI:18420"/>
    </ligand>
</feature>
<dbReference type="PANTHER" id="PTHR32308">
    <property type="entry name" value="LYASE BETA SUBUNIT, PUTATIVE (AFU_ORTHOLOGUE AFUA_4G13030)-RELATED"/>
    <property type="match status" value="1"/>
</dbReference>
<dbReference type="InterPro" id="IPR011206">
    <property type="entry name" value="Citrate_lyase_beta/mcl1/mcl2"/>
</dbReference>
<evidence type="ECO:0000256" key="4">
    <source>
        <dbReference type="ARBA" id="ARBA00022842"/>
    </source>
</evidence>
<dbReference type="PIRSF" id="PIRSF015582">
    <property type="entry name" value="Cit_lyase_B"/>
    <property type="match status" value="1"/>
</dbReference>
<keyword evidence="3 6" id="KW-0479">Metal-binding</keyword>
<keyword evidence="8" id="KW-0456">Lyase</keyword>
<dbReference type="InterPro" id="IPR040442">
    <property type="entry name" value="Pyrv_kinase-like_dom_sf"/>
</dbReference>
<dbReference type="GO" id="GO:0000287">
    <property type="term" value="F:magnesium ion binding"/>
    <property type="evidence" value="ECO:0007669"/>
    <property type="project" value="TreeGrafter"/>
</dbReference>
<reference evidence="8 9" key="2">
    <citation type="submission" date="2020-01" db="EMBL/GenBank/DDBJ databases">
        <title>Microvirga sp. nov., an arsenate reduction bacterium isolated from Tibet hotspring sediments.</title>
        <authorList>
            <person name="Xian W.-D."/>
            <person name="Li W.-J."/>
        </authorList>
    </citation>
    <scope>NUCLEOTIDE SEQUENCE [LARGE SCALE GENOMIC DNA]</scope>
    <source>
        <strain evidence="8 9">KCTC 23863</strain>
    </source>
</reference>
<evidence type="ECO:0000256" key="3">
    <source>
        <dbReference type="ARBA" id="ARBA00022723"/>
    </source>
</evidence>
<keyword evidence="9" id="KW-1185">Reference proteome</keyword>
<dbReference type="InterPro" id="IPR015813">
    <property type="entry name" value="Pyrv/PenolPyrv_kinase-like_dom"/>
</dbReference>
<dbReference type="PANTHER" id="PTHR32308:SF10">
    <property type="entry name" value="CITRATE LYASE SUBUNIT BETA"/>
    <property type="match status" value="1"/>
</dbReference>
<dbReference type="AlphaFoldDB" id="A0A7X3SMZ4"/>
<dbReference type="OrthoDB" id="9800547at2"/>
<dbReference type="Proteomes" id="UP000436483">
    <property type="component" value="Unassembled WGS sequence"/>
</dbReference>
<organism evidence="8 9">
    <name type="scientific">Microvirga makkahensis</name>
    <dbReference type="NCBI Taxonomy" id="1128670"/>
    <lineage>
        <taxon>Bacteria</taxon>
        <taxon>Pseudomonadati</taxon>
        <taxon>Pseudomonadota</taxon>
        <taxon>Alphaproteobacteria</taxon>
        <taxon>Hyphomicrobiales</taxon>
        <taxon>Methylobacteriaceae</taxon>
        <taxon>Microvirga</taxon>
    </lineage>
</organism>